<dbReference type="InterPro" id="IPR052965">
    <property type="entry name" value="Pigment-catalase-like"/>
</dbReference>
<feature type="signal peptide" evidence="1">
    <location>
        <begin position="1"/>
        <end position="20"/>
    </location>
</feature>
<reference evidence="2 3" key="1">
    <citation type="submission" date="2021-07" db="EMBL/GenBank/DDBJ databases">
        <title>The Aristolochia fimbriata genome: insights into angiosperm evolution, floral development and chemical biosynthesis.</title>
        <authorList>
            <person name="Jiao Y."/>
        </authorList>
    </citation>
    <scope>NUCLEOTIDE SEQUENCE [LARGE SCALE GENOMIC DNA]</scope>
    <source>
        <strain evidence="2">IBCAS-2021</strain>
        <tissue evidence="2">Leaf</tissue>
    </source>
</reference>
<evidence type="ECO:0000256" key="1">
    <source>
        <dbReference type="SAM" id="SignalP"/>
    </source>
</evidence>
<organism evidence="2 3">
    <name type="scientific">Aristolochia fimbriata</name>
    <name type="common">White veined hardy Dutchman's pipe vine</name>
    <dbReference type="NCBI Taxonomy" id="158543"/>
    <lineage>
        <taxon>Eukaryota</taxon>
        <taxon>Viridiplantae</taxon>
        <taxon>Streptophyta</taxon>
        <taxon>Embryophyta</taxon>
        <taxon>Tracheophyta</taxon>
        <taxon>Spermatophyta</taxon>
        <taxon>Magnoliopsida</taxon>
        <taxon>Magnoliidae</taxon>
        <taxon>Piperales</taxon>
        <taxon>Aristolochiaceae</taxon>
        <taxon>Aristolochia</taxon>
    </lineage>
</organism>
<proteinExistence type="predicted"/>
<name>A0AAV7EF52_ARIFI</name>
<dbReference type="AlphaFoldDB" id="A0AAV7EF52"/>
<evidence type="ECO:0000313" key="2">
    <source>
        <dbReference type="EMBL" id="KAG9447373.1"/>
    </source>
</evidence>
<dbReference type="EMBL" id="JAINDJ010000005">
    <property type="protein sequence ID" value="KAG9447373.1"/>
    <property type="molecule type" value="Genomic_DNA"/>
</dbReference>
<accession>A0AAV7EF52</accession>
<keyword evidence="1" id="KW-0732">Signal</keyword>
<keyword evidence="3" id="KW-1185">Reference proteome</keyword>
<comment type="caution">
    <text evidence="2">The sequence shown here is derived from an EMBL/GenBank/DDBJ whole genome shotgun (WGS) entry which is preliminary data.</text>
</comment>
<dbReference type="PANTHER" id="PTHR31694:SF26">
    <property type="entry name" value="OS05G0151100 PROTEIN"/>
    <property type="match status" value="1"/>
</dbReference>
<dbReference type="Pfam" id="PF13668">
    <property type="entry name" value="Ferritin_2"/>
    <property type="match status" value="1"/>
</dbReference>
<dbReference type="PANTHER" id="PTHR31694">
    <property type="entry name" value="DESICCATION-LIKE PROTEIN"/>
    <property type="match status" value="1"/>
</dbReference>
<feature type="chain" id="PRO_5043865813" description="Desiccation-related protein PCC13-62" evidence="1">
    <location>
        <begin position="21"/>
        <end position="314"/>
    </location>
</feature>
<sequence>MNLLFIFLLVRLITTICTNAQVSDPCDVDLLQLSLNLEYLEAEFFLFGALGHGLDTVAPDLAMGGSPPIGGQAARLTPFLKDVAKQFAFQEVGHLRAIQEAVGGFPRPLLDLSAANFARIMNDAIGETLYPPFNPYANDINFLLASYLIPHVGLTGYVGSALYLNDSSIRTLAAGLLAVESGQDAVIRALLYQHALLNLHPHSITVSETTSRLSALRNRLARSAEDRDQGILQPWHMWSGGVTHGNIIAGNNDSVAFARKPAEILRIMYATGDERKPGGFLPNGANGTLAQSYLTDGMVASECSLMPPIDFYYN</sequence>
<evidence type="ECO:0000313" key="3">
    <source>
        <dbReference type="Proteomes" id="UP000825729"/>
    </source>
</evidence>
<evidence type="ECO:0008006" key="4">
    <source>
        <dbReference type="Google" id="ProtNLM"/>
    </source>
</evidence>
<gene>
    <name evidence="2" type="ORF">H6P81_013501</name>
</gene>
<protein>
    <recommendedName>
        <fullName evidence="4">Desiccation-related protein PCC13-62</fullName>
    </recommendedName>
</protein>
<dbReference type="Proteomes" id="UP000825729">
    <property type="component" value="Unassembled WGS sequence"/>
</dbReference>